<comment type="caution">
    <text evidence="2">The sequence shown here is derived from an EMBL/GenBank/DDBJ whole genome shotgun (WGS) entry which is preliminary data.</text>
</comment>
<dbReference type="SUPFAM" id="SSF51735">
    <property type="entry name" value="NAD(P)-binding Rossmann-fold domains"/>
    <property type="match status" value="1"/>
</dbReference>
<dbReference type="RefSeq" id="WP_058777953.1">
    <property type="nucleotide sequence ID" value="NZ_LDSD01000016.1"/>
</dbReference>
<evidence type="ECO:0000259" key="1">
    <source>
        <dbReference type="Pfam" id="PF01370"/>
    </source>
</evidence>
<evidence type="ECO:0000313" key="3">
    <source>
        <dbReference type="Proteomes" id="UP000071979"/>
    </source>
</evidence>
<reference evidence="2 3" key="1">
    <citation type="journal article" date="2016" name="Front. Microbiol.">
        <title>Genomic Resource of Rice Seed Associated Bacteria.</title>
        <authorList>
            <person name="Midha S."/>
            <person name="Bansal K."/>
            <person name="Sharma S."/>
            <person name="Kumar N."/>
            <person name="Patil P.P."/>
            <person name="Chaudhry V."/>
            <person name="Patil P.B."/>
        </authorList>
    </citation>
    <scope>NUCLEOTIDE SEQUENCE [LARGE SCALE GENOMIC DNA]</scope>
    <source>
        <strain evidence="2 3">SA3</strain>
    </source>
</reference>
<dbReference type="PANTHER" id="PTHR48079:SF9">
    <property type="entry name" value="PUTATIVE-RELATED"/>
    <property type="match status" value="1"/>
</dbReference>
<gene>
    <name evidence="2" type="ORF">SA3R_18510</name>
</gene>
<sequence>MKVFITGASGFIGMAIAAELIQAGHHVTGLARSEQTVQRLNRIGADAHRGELKNLLSLTVGARAADAVIHCAYDHAFAHPQDTSMQETQAIAALGKGLLDSTRPLLITSVAAMGSRAPGQLASEDFYDPSTQNPRKSTEIAAAQVADSGVNVSIIRLPQVHNEVKQGFVSALIQLAREKGVSAYVEEGNNQWAAAHVADVASLYRTVLEKALPGQRYHAVAEQGISLRNIAEDIGAGLGVPVEQLTREEASAHFGWLALFVTMDMRASGELTRQRTGWQPSHPGLLQDLERYFRLA</sequence>
<dbReference type="PANTHER" id="PTHR48079">
    <property type="entry name" value="PROTEIN YEEZ"/>
    <property type="match status" value="1"/>
</dbReference>
<dbReference type="AlphaFoldDB" id="A0A8E1V7M0"/>
<dbReference type="InterPro" id="IPR036291">
    <property type="entry name" value="NAD(P)-bd_dom_sf"/>
</dbReference>
<dbReference type="InterPro" id="IPR051783">
    <property type="entry name" value="NAD(P)-dependent_oxidoreduct"/>
</dbReference>
<name>A0A8E1V7M0_9GAMM</name>
<dbReference type="InterPro" id="IPR001509">
    <property type="entry name" value="Epimerase_deHydtase"/>
</dbReference>
<proteinExistence type="predicted"/>
<dbReference type="Pfam" id="PF01370">
    <property type="entry name" value="Epimerase"/>
    <property type="match status" value="1"/>
</dbReference>
<accession>A0A8E1V7M0</accession>
<dbReference type="Proteomes" id="UP000071979">
    <property type="component" value="Unassembled WGS sequence"/>
</dbReference>
<feature type="domain" description="NAD-dependent epimerase/dehydratase" evidence="1">
    <location>
        <begin position="3"/>
        <end position="216"/>
    </location>
</feature>
<dbReference type="GO" id="GO:0004029">
    <property type="term" value="F:aldehyde dehydrogenase (NAD+) activity"/>
    <property type="evidence" value="ECO:0007669"/>
    <property type="project" value="TreeGrafter"/>
</dbReference>
<dbReference type="EMBL" id="LDSE01000032">
    <property type="protein sequence ID" value="KTS66150.1"/>
    <property type="molecule type" value="Genomic_DNA"/>
</dbReference>
<protein>
    <submittedName>
        <fullName evidence="2">NAD-dependent dehydratase</fullName>
    </submittedName>
</protein>
<dbReference type="CDD" id="cd05262">
    <property type="entry name" value="SDR_a7"/>
    <property type="match status" value="1"/>
</dbReference>
<dbReference type="Gene3D" id="3.40.50.720">
    <property type="entry name" value="NAD(P)-binding Rossmann-like Domain"/>
    <property type="match status" value="1"/>
</dbReference>
<organism evidence="2 3">
    <name type="scientific">Pantoea dispersa</name>
    <dbReference type="NCBI Taxonomy" id="59814"/>
    <lineage>
        <taxon>Bacteria</taxon>
        <taxon>Pseudomonadati</taxon>
        <taxon>Pseudomonadota</taxon>
        <taxon>Gammaproteobacteria</taxon>
        <taxon>Enterobacterales</taxon>
        <taxon>Erwiniaceae</taxon>
        <taxon>Pantoea</taxon>
    </lineage>
</organism>
<dbReference type="GO" id="GO:0005737">
    <property type="term" value="C:cytoplasm"/>
    <property type="evidence" value="ECO:0007669"/>
    <property type="project" value="TreeGrafter"/>
</dbReference>
<evidence type="ECO:0000313" key="2">
    <source>
        <dbReference type="EMBL" id="KTS66150.1"/>
    </source>
</evidence>